<evidence type="ECO:0000313" key="4">
    <source>
        <dbReference type="Proteomes" id="UP000433050"/>
    </source>
</evidence>
<name>A0A5S9NH93_9HYPH</name>
<protein>
    <recommendedName>
        <fullName evidence="5">Phospholipase/carboxylesterase/thioesterase domain-containing protein</fullName>
    </recommendedName>
</protein>
<dbReference type="SUPFAM" id="SSF53474">
    <property type="entry name" value="alpha/beta-Hydrolases"/>
    <property type="match status" value="1"/>
</dbReference>
<evidence type="ECO:0000256" key="2">
    <source>
        <dbReference type="ARBA" id="ARBA00022801"/>
    </source>
</evidence>
<dbReference type="Gene3D" id="3.40.50.1820">
    <property type="entry name" value="alpha/beta hydrolase"/>
    <property type="match status" value="1"/>
</dbReference>
<keyword evidence="1" id="KW-0732">Signal</keyword>
<keyword evidence="4" id="KW-1185">Reference proteome</keyword>
<organism evidence="3 4">
    <name type="scientific">Starkeya nomas</name>
    <dbReference type="NCBI Taxonomy" id="2666134"/>
    <lineage>
        <taxon>Bacteria</taxon>
        <taxon>Pseudomonadati</taxon>
        <taxon>Pseudomonadota</taxon>
        <taxon>Alphaproteobacteria</taxon>
        <taxon>Hyphomicrobiales</taxon>
        <taxon>Xanthobacteraceae</taxon>
        <taxon>Starkeya</taxon>
    </lineage>
</organism>
<proteinExistence type="predicted"/>
<reference evidence="3 4" key="1">
    <citation type="submission" date="2019-12" db="EMBL/GenBank/DDBJ databases">
        <authorList>
            <person name="Reyes-Prieto M."/>
        </authorList>
    </citation>
    <scope>NUCLEOTIDE SEQUENCE [LARGE SCALE GENOMIC DNA]</scope>
    <source>
        <strain evidence="3">HF14-78462</strain>
    </source>
</reference>
<evidence type="ECO:0000256" key="1">
    <source>
        <dbReference type="ARBA" id="ARBA00022729"/>
    </source>
</evidence>
<gene>
    <name evidence="3" type="ORF">STARVERO_00909</name>
</gene>
<dbReference type="PANTHER" id="PTHR43037:SF5">
    <property type="entry name" value="FERULOYL ESTERASE"/>
    <property type="match status" value="1"/>
</dbReference>
<sequence>MVRAMLNLSLLGRLDFRHAAPTRPALPAGRHDLGLFDERDYVLVVPEGIDPARPTPLMTLFHGGGGSAEKIMPIMRRHAEERGFLLLVPQSQFPTWDIVIAGNGPDRERLDRGLAEVASRFTLDPDHFAFAGHSDGGSYSLSTGLSNGQIVSHILAFSAGFMTVLAQEGSPKVFVAHGQQDTQTPINTAGRAHAAKLRGAGYELTYIEHPGPHASQPDMVQLGVDYFLKGAARA</sequence>
<dbReference type="RefSeq" id="WP_144342909.1">
    <property type="nucleotide sequence ID" value="NZ_CACSAS010000001.1"/>
</dbReference>
<keyword evidence="2" id="KW-0378">Hydrolase</keyword>
<dbReference type="AlphaFoldDB" id="A0A5S9NH93"/>
<dbReference type="Proteomes" id="UP000433050">
    <property type="component" value="Unassembled WGS sequence"/>
</dbReference>
<evidence type="ECO:0000313" key="3">
    <source>
        <dbReference type="EMBL" id="CAA0089322.1"/>
    </source>
</evidence>
<dbReference type="InterPro" id="IPR029058">
    <property type="entry name" value="AB_hydrolase_fold"/>
</dbReference>
<dbReference type="GO" id="GO:0016787">
    <property type="term" value="F:hydrolase activity"/>
    <property type="evidence" value="ECO:0007669"/>
    <property type="project" value="UniProtKB-KW"/>
</dbReference>
<dbReference type="InterPro" id="IPR050955">
    <property type="entry name" value="Plant_Biomass_Hydrol_Est"/>
</dbReference>
<dbReference type="EMBL" id="CACSAS010000001">
    <property type="protein sequence ID" value="CAA0089322.1"/>
    <property type="molecule type" value="Genomic_DNA"/>
</dbReference>
<accession>A0A5S9NH93</accession>
<evidence type="ECO:0008006" key="5">
    <source>
        <dbReference type="Google" id="ProtNLM"/>
    </source>
</evidence>
<dbReference type="PANTHER" id="PTHR43037">
    <property type="entry name" value="UNNAMED PRODUCT-RELATED"/>
    <property type="match status" value="1"/>
</dbReference>